<feature type="compositionally biased region" description="Low complexity" evidence="1">
    <location>
        <begin position="45"/>
        <end position="58"/>
    </location>
</feature>
<reference evidence="2 3" key="1">
    <citation type="journal article" date="2021" name="Elife">
        <title>Chloroplast acquisition without the gene transfer in kleptoplastic sea slugs, Plakobranchus ocellatus.</title>
        <authorList>
            <person name="Maeda T."/>
            <person name="Takahashi S."/>
            <person name="Yoshida T."/>
            <person name="Shimamura S."/>
            <person name="Takaki Y."/>
            <person name="Nagai Y."/>
            <person name="Toyoda A."/>
            <person name="Suzuki Y."/>
            <person name="Arimoto A."/>
            <person name="Ishii H."/>
            <person name="Satoh N."/>
            <person name="Nishiyama T."/>
            <person name="Hasebe M."/>
            <person name="Maruyama T."/>
            <person name="Minagawa J."/>
            <person name="Obokata J."/>
            <person name="Shigenobu S."/>
        </authorList>
    </citation>
    <scope>NUCLEOTIDE SEQUENCE [LARGE SCALE GENOMIC DNA]</scope>
</reference>
<evidence type="ECO:0000256" key="1">
    <source>
        <dbReference type="SAM" id="MobiDB-lite"/>
    </source>
</evidence>
<evidence type="ECO:0000313" key="2">
    <source>
        <dbReference type="EMBL" id="GFO28098.1"/>
    </source>
</evidence>
<comment type="caution">
    <text evidence="2">The sequence shown here is derived from an EMBL/GenBank/DDBJ whole genome shotgun (WGS) entry which is preliminary data.</text>
</comment>
<organism evidence="2 3">
    <name type="scientific">Plakobranchus ocellatus</name>
    <dbReference type="NCBI Taxonomy" id="259542"/>
    <lineage>
        <taxon>Eukaryota</taxon>
        <taxon>Metazoa</taxon>
        <taxon>Spiralia</taxon>
        <taxon>Lophotrochozoa</taxon>
        <taxon>Mollusca</taxon>
        <taxon>Gastropoda</taxon>
        <taxon>Heterobranchia</taxon>
        <taxon>Euthyneura</taxon>
        <taxon>Panpulmonata</taxon>
        <taxon>Sacoglossa</taxon>
        <taxon>Placobranchoidea</taxon>
        <taxon>Plakobranchidae</taxon>
        <taxon>Plakobranchus</taxon>
    </lineage>
</organism>
<dbReference type="EMBL" id="BLXT01006003">
    <property type="protein sequence ID" value="GFO28098.1"/>
    <property type="molecule type" value="Genomic_DNA"/>
</dbReference>
<accession>A0AAV4C9A8</accession>
<dbReference type="AlphaFoldDB" id="A0AAV4C9A8"/>
<sequence>MESTQPLPSLIIVFAYRKSSNIDNAASTKAESKSTRSGFEDDAVSRLTSRSSSDSGELGFEDFEEEDFSDDFDEDNAFGHQYRSYLSGSPLINNVLILWHIIILVSSQRNE</sequence>
<dbReference type="Proteomes" id="UP000735302">
    <property type="component" value="Unassembled WGS sequence"/>
</dbReference>
<evidence type="ECO:0000313" key="3">
    <source>
        <dbReference type="Proteomes" id="UP000735302"/>
    </source>
</evidence>
<feature type="region of interest" description="Disordered" evidence="1">
    <location>
        <begin position="24"/>
        <end position="60"/>
    </location>
</feature>
<protein>
    <submittedName>
        <fullName evidence="2">Uncharacterized protein</fullName>
    </submittedName>
</protein>
<gene>
    <name evidence="2" type="ORF">PoB_005460300</name>
</gene>
<keyword evidence="3" id="KW-1185">Reference proteome</keyword>
<proteinExistence type="predicted"/>
<name>A0AAV4C9A8_9GAST</name>